<dbReference type="Pfam" id="PF00903">
    <property type="entry name" value="Glyoxalase"/>
    <property type="match status" value="1"/>
</dbReference>
<protein>
    <submittedName>
        <fullName evidence="2">VOC family protein</fullName>
    </submittedName>
</protein>
<evidence type="ECO:0000259" key="1">
    <source>
        <dbReference type="PROSITE" id="PS51819"/>
    </source>
</evidence>
<dbReference type="RefSeq" id="WP_264731397.1">
    <property type="nucleotide sequence ID" value="NZ_JAPDNR010000001.1"/>
</dbReference>
<proteinExistence type="predicted"/>
<gene>
    <name evidence="2" type="ORF">OL497_15090</name>
</gene>
<accession>A0ABT3IMR6</accession>
<dbReference type="CDD" id="cd06587">
    <property type="entry name" value="VOC"/>
    <property type="match status" value="1"/>
</dbReference>
<evidence type="ECO:0000313" key="2">
    <source>
        <dbReference type="EMBL" id="MCW3485233.1"/>
    </source>
</evidence>
<dbReference type="InterPro" id="IPR029068">
    <property type="entry name" value="Glyas_Bleomycin-R_OHBP_Dase"/>
</dbReference>
<dbReference type="EMBL" id="JAPDNS010000001">
    <property type="protein sequence ID" value="MCW3485233.1"/>
    <property type="molecule type" value="Genomic_DNA"/>
</dbReference>
<organism evidence="2 3">
    <name type="scientific">Chitinophaga nivalis</name>
    <dbReference type="NCBI Taxonomy" id="2991709"/>
    <lineage>
        <taxon>Bacteria</taxon>
        <taxon>Pseudomonadati</taxon>
        <taxon>Bacteroidota</taxon>
        <taxon>Chitinophagia</taxon>
        <taxon>Chitinophagales</taxon>
        <taxon>Chitinophagaceae</taxon>
        <taxon>Chitinophaga</taxon>
    </lineage>
</organism>
<keyword evidence="3" id="KW-1185">Reference proteome</keyword>
<dbReference type="InterPro" id="IPR004360">
    <property type="entry name" value="Glyas_Fos-R_dOase_dom"/>
</dbReference>
<dbReference type="PROSITE" id="PS51819">
    <property type="entry name" value="VOC"/>
    <property type="match status" value="1"/>
</dbReference>
<comment type="caution">
    <text evidence="2">The sequence shown here is derived from an EMBL/GenBank/DDBJ whole genome shotgun (WGS) entry which is preliminary data.</text>
</comment>
<sequence>MATTQTLRGLSTICYYVADHEAARKWYTELLGIAPYFERPGYAEFRIGDYQHELGLIDRRYAPPGVKDSQGGVITYWHVDEVQGTLDRLLAMGATLNEPLVERGAGFVTASVLDPWGNVLGIMYNPHYLEILEQRRQPAAEK</sequence>
<dbReference type="Proteomes" id="UP001207742">
    <property type="component" value="Unassembled WGS sequence"/>
</dbReference>
<evidence type="ECO:0000313" key="3">
    <source>
        <dbReference type="Proteomes" id="UP001207742"/>
    </source>
</evidence>
<feature type="domain" description="VOC" evidence="1">
    <location>
        <begin position="9"/>
        <end position="125"/>
    </location>
</feature>
<name>A0ABT3IMR6_9BACT</name>
<dbReference type="SUPFAM" id="SSF54593">
    <property type="entry name" value="Glyoxalase/Bleomycin resistance protein/Dihydroxybiphenyl dioxygenase"/>
    <property type="match status" value="1"/>
</dbReference>
<reference evidence="2 3" key="1">
    <citation type="submission" date="2022-10" db="EMBL/GenBank/DDBJ databases">
        <title>Chitinophaga nivalis PC15 sp. nov., isolated from Pyeongchang county, South Korea.</title>
        <authorList>
            <person name="Trinh H.N."/>
        </authorList>
    </citation>
    <scope>NUCLEOTIDE SEQUENCE [LARGE SCALE GENOMIC DNA]</scope>
    <source>
        <strain evidence="2 3">PC14</strain>
    </source>
</reference>
<dbReference type="InterPro" id="IPR037523">
    <property type="entry name" value="VOC_core"/>
</dbReference>
<dbReference type="Gene3D" id="3.10.180.10">
    <property type="entry name" value="2,3-Dihydroxybiphenyl 1,2-Dioxygenase, domain 1"/>
    <property type="match status" value="1"/>
</dbReference>